<name>A0A3T0E5D6_9PROT</name>
<dbReference type="GO" id="GO:0009236">
    <property type="term" value="P:cobalamin biosynthetic process"/>
    <property type="evidence" value="ECO:0007669"/>
    <property type="project" value="UniProtKB-UniRule"/>
</dbReference>
<accession>A0A3T0E5D6</accession>
<evidence type="ECO:0000313" key="4">
    <source>
        <dbReference type="EMBL" id="AZU02585.1"/>
    </source>
</evidence>
<dbReference type="InterPro" id="IPR025861">
    <property type="entry name" value="CobT_VWA_dom"/>
</dbReference>
<dbReference type="AlphaFoldDB" id="A0A3T0E5D6"/>
<protein>
    <recommendedName>
        <fullName evidence="1">Cobaltochelatase subunit CobT</fullName>
        <ecNumber evidence="1">6.6.1.2</ecNumber>
    </recommendedName>
</protein>
<feature type="region of interest" description="Disordered" evidence="2">
    <location>
        <begin position="608"/>
        <end position="644"/>
    </location>
</feature>
<dbReference type="Pfam" id="PF06213">
    <property type="entry name" value="CobT"/>
    <property type="match status" value="1"/>
</dbReference>
<sequence length="644" mass="70618">MTSSSDTPAETFKRALTAAARAMARDRELEVAFSGDTATLSGGKAILPALSPDPGPLEAARLRGKADALALKRALHDTDAHSAALPPGSEARRIFDAVEQARCEALGARAMKGVGENITAMLEERYSRAGFQQAEDRQNAPLSEALAMLVRERITGTATSDAAKGVMKVWREDIEAAAGEALDQLADAAQDQRAFAKALREVIRDLDLADELGDEAEEDQPDETEDSGLENPPEEGDSDNDEGNEGEDSQERSDASGTAADEEDISFAEDSQTRIDAEDEPGETMEAARPNWVPPKGDDPNAYKVFTTRHDEIIAADSLCDGEELSRLRRTLDQHLKGLEGAVGRLANRLQRKLMAQQSRSWAFDQEEGILDPARLPRVIMDPMLPLSFKQERDTEFRDTIVTLLIDNSGSMRGRPILVAAACADILARTLERCGVKTEILGFTTRAWKGGRSKEDWLAAGKPPNPGRLNDLRHIIYKGADAPWRRTRNNLGLMLRDGLLKENIDGEALQWAWKRLLARPEQRRILMVISDGAPVDDGTQSANSPAYLEKHLREMIRFIETRSEVELLAIGIGHDVTRYYKRAVTIVDVEQLAGAMTDQLASLFDEKPRTRARRETGTTPRKPAGDGLSALKRAVSADTGRGVR</sequence>
<organism evidence="4 5">
    <name type="scientific">Glycocaulis alkaliphilus</name>
    <dbReference type="NCBI Taxonomy" id="1434191"/>
    <lineage>
        <taxon>Bacteria</taxon>
        <taxon>Pseudomonadati</taxon>
        <taxon>Pseudomonadota</taxon>
        <taxon>Alphaproteobacteria</taxon>
        <taxon>Maricaulales</taxon>
        <taxon>Maricaulaceae</taxon>
        <taxon>Glycocaulis</taxon>
    </lineage>
</organism>
<dbReference type="InterPro" id="IPR006538">
    <property type="entry name" value="CobT"/>
</dbReference>
<keyword evidence="5" id="KW-1185">Reference proteome</keyword>
<feature type="compositionally biased region" description="Acidic residues" evidence="2">
    <location>
        <begin position="214"/>
        <end position="248"/>
    </location>
</feature>
<dbReference type="RefSeq" id="WP_127565057.1">
    <property type="nucleotide sequence ID" value="NZ_BMFB01000004.1"/>
</dbReference>
<dbReference type="OrthoDB" id="9764783at2"/>
<reference evidence="4 5" key="1">
    <citation type="submission" date="2016-12" db="EMBL/GenBank/DDBJ databases">
        <title>The genome of dimorphic prosthecate Glycocaulis alkaliphilus 6b-8t, isolated from crude oil dictates its adaptability in petroleum environments.</title>
        <authorList>
            <person name="Wu X.-L."/>
            <person name="Geng S."/>
        </authorList>
    </citation>
    <scope>NUCLEOTIDE SEQUENCE [LARGE SCALE GENOMIC DNA]</scope>
    <source>
        <strain evidence="4 5">6B-8</strain>
    </source>
</reference>
<evidence type="ECO:0000256" key="1">
    <source>
        <dbReference type="NCBIfam" id="TIGR01651"/>
    </source>
</evidence>
<dbReference type="Gene3D" id="3.40.50.410">
    <property type="entry name" value="von Willebrand factor, type A domain"/>
    <property type="match status" value="1"/>
</dbReference>
<dbReference type="InterPro" id="IPR051928">
    <property type="entry name" value="NorD/CobT"/>
</dbReference>
<dbReference type="EC" id="6.6.1.2" evidence="1"/>
<dbReference type="InterPro" id="IPR036465">
    <property type="entry name" value="vWFA_dom_sf"/>
</dbReference>
<evidence type="ECO:0000259" key="3">
    <source>
        <dbReference type="PROSITE" id="PS50234"/>
    </source>
</evidence>
<dbReference type="PANTHER" id="PTHR41248:SF1">
    <property type="entry name" value="NORD PROTEIN"/>
    <property type="match status" value="1"/>
</dbReference>
<dbReference type="Proteomes" id="UP000286954">
    <property type="component" value="Chromosome"/>
</dbReference>
<proteinExistence type="predicted"/>
<dbReference type="GO" id="GO:0051116">
    <property type="term" value="F:cobaltochelatase activity"/>
    <property type="evidence" value="ECO:0007669"/>
    <property type="project" value="UniProtKB-UniRule"/>
</dbReference>
<dbReference type="InterPro" id="IPR002035">
    <property type="entry name" value="VWF_A"/>
</dbReference>
<feature type="region of interest" description="Disordered" evidence="2">
    <location>
        <begin position="214"/>
        <end position="298"/>
    </location>
</feature>
<feature type="domain" description="VWFA" evidence="3">
    <location>
        <begin position="401"/>
        <end position="604"/>
    </location>
</feature>
<dbReference type="CDD" id="cd01454">
    <property type="entry name" value="vWA_norD_type"/>
    <property type="match status" value="1"/>
</dbReference>
<dbReference type="KEGG" id="gak:X907_0034"/>
<dbReference type="Pfam" id="PF11775">
    <property type="entry name" value="CobT_C"/>
    <property type="match status" value="1"/>
</dbReference>
<evidence type="ECO:0000256" key="2">
    <source>
        <dbReference type="SAM" id="MobiDB-lite"/>
    </source>
</evidence>
<dbReference type="NCBIfam" id="TIGR01651">
    <property type="entry name" value="CobT"/>
    <property type="match status" value="1"/>
</dbReference>
<dbReference type="EMBL" id="CP018911">
    <property type="protein sequence ID" value="AZU02585.1"/>
    <property type="molecule type" value="Genomic_DNA"/>
</dbReference>
<dbReference type="SUPFAM" id="SSF53300">
    <property type="entry name" value="vWA-like"/>
    <property type="match status" value="1"/>
</dbReference>
<gene>
    <name evidence="4" type="ORF">X907_0034</name>
</gene>
<dbReference type="PANTHER" id="PTHR41248">
    <property type="entry name" value="NORD PROTEIN"/>
    <property type="match status" value="1"/>
</dbReference>
<evidence type="ECO:0000313" key="5">
    <source>
        <dbReference type="Proteomes" id="UP000286954"/>
    </source>
</evidence>
<dbReference type="PIRSF" id="PIRSF031715">
    <property type="entry name" value="Cob_chel_CobT"/>
    <property type="match status" value="1"/>
</dbReference>
<dbReference type="PROSITE" id="PS50234">
    <property type="entry name" value="VWFA"/>
    <property type="match status" value="1"/>
</dbReference>